<dbReference type="PROSITE" id="PS51450">
    <property type="entry name" value="LRR"/>
    <property type="match status" value="1"/>
</dbReference>
<dbReference type="Pfam" id="PF23559">
    <property type="entry name" value="WHD_DRP"/>
    <property type="match status" value="1"/>
</dbReference>
<gene>
    <name evidence="11" type="primary">LOC111304517</name>
</gene>
<feature type="domain" description="NB-ARC" evidence="6">
    <location>
        <begin position="187"/>
        <end position="354"/>
    </location>
</feature>
<dbReference type="GO" id="GO:0005524">
    <property type="term" value="F:ATP binding"/>
    <property type="evidence" value="ECO:0007669"/>
    <property type="project" value="UniProtKB-KW"/>
</dbReference>
<protein>
    <submittedName>
        <fullName evidence="11">Disease resistance RPP13-like protein 1</fullName>
    </submittedName>
</protein>
<keyword evidence="4" id="KW-0611">Plant defense</keyword>
<dbReference type="PANTHER" id="PTHR36766:SF51">
    <property type="entry name" value="DISEASE RESISTANCE RPP13-LIKE PROTEIN 1"/>
    <property type="match status" value="1"/>
</dbReference>
<organism evidence="10 11">
    <name type="scientific">Durio zibethinus</name>
    <name type="common">Durian</name>
    <dbReference type="NCBI Taxonomy" id="66656"/>
    <lineage>
        <taxon>Eukaryota</taxon>
        <taxon>Viridiplantae</taxon>
        <taxon>Streptophyta</taxon>
        <taxon>Embryophyta</taxon>
        <taxon>Tracheophyta</taxon>
        <taxon>Spermatophyta</taxon>
        <taxon>Magnoliopsida</taxon>
        <taxon>eudicotyledons</taxon>
        <taxon>Gunneridae</taxon>
        <taxon>Pentapetalae</taxon>
        <taxon>rosids</taxon>
        <taxon>malvids</taxon>
        <taxon>Malvales</taxon>
        <taxon>Malvaceae</taxon>
        <taxon>Helicteroideae</taxon>
        <taxon>Durio</taxon>
    </lineage>
</organism>
<accession>A0A6P5ZWP2</accession>
<dbReference type="Gene3D" id="1.10.8.430">
    <property type="entry name" value="Helical domain of apoptotic protease-activating factors"/>
    <property type="match status" value="1"/>
</dbReference>
<dbReference type="InterPro" id="IPR027417">
    <property type="entry name" value="P-loop_NTPase"/>
</dbReference>
<dbReference type="Gene3D" id="1.20.5.4130">
    <property type="match status" value="1"/>
</dbReference>
<dbReference type="Proteomes" id="UP000515121">
    <property type="component" value="Unplaced"/>
</dbReference>
<evidence type="ECO:0000259" key="8">
    <source>
        <dbReference type="Pfam" id="PF23559"/>
    </source>
</evidence>
<dbReference type="InterPro" id="IPR002182">
    <property type="entry name" value="NB-ARC"/>
</dbReference>
<proteinExistence type="predicted"/>
<dbReference type="Gene3D" id="1.10.10.10">
    <property type="entry name" value="Winged helix-like DNA-binding domain superfamily/Winged helix DNA-binding domain"/>
    <property type="match status" value="1"/>
</dbReference>
<dbReference type="FunFam" id="3.40.50.300:FF:001091">
    <property type="entry name" value="Probable disease resistance protein At1g61300"/>
    <property type="match status" value="1"/>
</dbReference>
<dbReference type="PRINTS" id="PR00364">
    <property type="entry name" value="DISEASERSIST"/>
</dbReference>
<dbReference type="GO" id="GO:0043531">
    <property type="term" value="F:ADP binding"/>
    <property type="evidence" value="ECO:0007669"/>
    <property type="project" value="InterPro"/>
</dbReference>
<evidence type="ECO:0000256" key="3">
    <source>
        <dbReference type="ARBA" id="ARBA00022741"/>
    </source>
</evidence>
<evidence type="ECO:0000313" key="11">
    <source>
        <dbReference type="RefSeq" id="XP_022756851.1"/>
    </source>
</evidence>
<dbReference type="InterPro" id="IPR056789">
    <property type="entry name" value="LRR_R13L1-DRL21"/>
</dbReference>
<dbReference type="InterPro" id="IPR032675">
    <property type="entry name" value="LRR_dom_sf"/>
</dbReference>
<dbReference type="Pfam" id="PF00931">
    <property type="entry name" value="NB-ARC"/>
    <property type="match status" value="1"/>
</dbReference>
<feature type="domain" description="Disease resistance N-terminal" evidence="7">
    <location>
        <begin position="12"/>
        <end position="101"/>
    </location>
</feature>
<dbReference type="GeneID" id="111304517"/>
<dbReference type="Pfam" id="PF18052">
    <property type="entry name" value="Rx_N"/>
    <property type="match status" value="1"/>
</dbReference>
<keyword evidence="3" id="KW-0547">Nucleotide-binding</keyword>
<dbReference type="InterPro" id="IPR001611">
    <property type="entry name" value="Leu-rich_rpt"/>
</dbReference>
<keyword evidence="10" id="KW-1185">Reference proteome</keyword>
<evidence type="ECO:0000256" key="2">
    <source>
        <dbReference type="ARBA" id="ARBA00022737"/>
    </source>
</evidence>
<dbReference type="KEGG" id="dzi:111304517"/>
<dbReference type="GO" id="GO:0006952">
    <property type="term" value="P:defense response"/>
    <property type="evidence" value="ECO:0007669"/>
    <property type="project" value="UniProtKB-KW"/>
</dbReference>
<evidence type="ECO:0000313" key="10">
    <source>
        <dbReference type="Proteomes" id="UP000515121"/>
    </source>
</evidence>
<evidence type="ECO:0000256" key="4">
    <source>
        <dbReference type="ARBA" id="ARBA00022821"/>
    </source>
</evidence>
<dbReference type="InterPro" id="IPR042197">
    <property type="entry name" value="Apaf_helical"/>
</dbReference>
<dbReference type="SUPFAM" id="SSF52540">
    <property type="entry name" value="P-loop containing nucleoside triphosphate hydrolases"/>
    <property type="match status" value="1"/>
</dbReference>
<keyword evidence="2" id="KW-0677">Repeat</keyword>
<reference evidence="11" key="1">
    <citation type="submission" date="2025-08" db="UniProtKB">
        <authorList>
            <consortium name="RefSeq"/>
        </authorList>
    </citation>
    <scope>IDENTIFICATION</scope>
    <source>
        <tissue evidence="11">Fruit stalk</tissue>
    </source>
</reference>
<evidence type="ECO:0000256" key="1">
    <source>
        <dbReference type="ARBA" id="ARBA00022614"/>
    </source>
</evidence>
<evidence type="ECO:0000259" key="6">
    <source>
        <dbReference type="Pfam" id="PF00931"/>
    </source>
</evidence>
<dbReference type="FunFam" id="1.10.10.10:FF:000322">
    <property type="entry name" value="Probable disease resistance protein At1g63360"/>
    <property type="match status" value="1"/>
</dbReference>
<dbReference type="SUPFAM" id="SSF52058">
    <property type="entry name" value="L domain-like"/>
    <property type="match status" value="2"/>
</dbReference>
<dbReference type="InterPro" id="IPR036388">
    <property type="entry name" value="WH-like_DNA-bd_sf"/>
</dbReference>
<evidence type="ECO:0000256" key="5">
    <source>
        <dbReference type="ARBA" id="ARBA00022840"/>
    </source>
</evidence>
<dbReference type="Gene3D" id="3.80.10.10">
    <property type="entry name" value="Ribonuclease Inhibitor"/>
    <property type="match status" value="5"/>
</dbReference>
<sequence length="1417" mass="160989">MEAIVASLGDAVVSALFRSLVDLTSSAHFIKFAGRKKILSELKKWETMLLNINASIEDAEEKQTTSQSVKLWLTVLRDIAYDAEDIIDELATEAQHRQMKEDPDPSSAAREVRRYISTCCLSFNPSTVKFSTKMESKIKKLTARLEEAVAMKDDLSLVENDRGRYERMRERLRTSSLVDDSRVYGREGDKEAILDLLMKDSDDGVGVVSIVGMGGVGKTTLAQLVYNDAKVERFFDLRVWVCVSEEFDVVRVTTTVLQAVTLESCNLNDLNLLQVSLKEKLFGKKFFIVLDDVWNENYEQWEILCRPFIAGAAGSKILVTTRNEGVASIMATCGTYHLKELTDDDCLSLFTRHALGTLDFEGHPNLKKIGEEIVRKCKGLPLAAKTLGGLLRTKGNRDEWEDILKSKMWDFPEERSGILPALRLSYHHLPFHLKRCFSYCAIFPKDYEFDKDELVLLWMAEGFLHQTKEKKQMKDIGVEYFHDLRSRSFFQQSTSNKSHYVMHDLINDLAQFVSRETCFNFDGEKLYSRVEKFRHLSFLRHQYDISKRFEILYQMKCLRTFLALPIHTLPWATNSYISNNVLQELLPRLTYLRVLCLSGYCIVELPHHIGSLIHLRYLNLSHTRIKSLPDSVGSLFNLQTLILHGCKNLIKLPQAIENLINLHVLDLTDTDNFTEMPMHIGNLKNLQILSKFIVQRDRRPGIGELKGLLHLRKELSILGLENVVDARDAMDYILKDKQGLDGLDLQWSHEFLDHGNGEDGMPVFNMLQPHENLKKLRIVFYGGRKFPSWLGGSSWANIVDISLSNCRNVMFLPELGRLPSLKKLSIDGMNGVKELAFGFFGDSLPFSKPFPVLEVLQFQNMLNWKYWYYPNKANKEDGEFPSLRELMIHNCPKLYQKLPRYLPSLVKLIIKGCPKMANSVMSLPSLLELNIEDCSKMVPRSMVDLTSLTTLRIRSLSDLTCLPDGFQQFPGALKHLVLFNCTGLTSLWQKGTEFENIVSIQHAEINGCSQSFSLGGNEKGLVPNGLYCLMSLEHLHIESCPKFVSFLETGFFATLRHLQLRDCPVLKNLPSWIMRHSEFTSCLLEDLEIEECPSLKCFPRGSLPPSLKRLKIQGCIGLHSLPEGLMQADNNKSASYLENLEIIGCPSLVYFPEGKLPTSLKMLKIWDCLKLEPLSDRMLPNNASLECIGIWNCATLISLPKSLQNLTCLVELNISNCQDLKYFPEIGLPLPNLRTLDICTCVYLNSLPDQMLNLTSLQYLTICDCPCLVSFPRGGLPPNLLSLEIWDCKELKEPVSKWNLHTLTSLRDFSIAGGPEMVSFPDERCLLPTTLVSVYIARLHNLESLSSGLQNLSLLEELEIVECPKLRCLPRKGLPATLGRLCIRNCSLLENQCSREKGEYWPLIAGIPCVEIEPADI</sequence>
<feature type="domain" description="Disease resistance protein winged helix" evidence="8">
    <location>
        <begin position="442"/>
        <end position="510"/>
    </location>
</feature>
<dbReference type="InterPro" id="IPR058922">
    <property type="entry name" value="WHD_DRP"/>
</dbReference>
<feature type="domain" description="R13L1/DRL21-like LRR repeat region" evidence="9">
    <location>
        <begin position="702"/>
        <end position="829"/>
    </location>
</feature>
<dbReference type="InterPro" id="IPR041118">
    <property type="entry name" value="Rx_N"/>
</dbReference>
<name>A0A6P5ZWP2_DURZI</name>
<dbReference type="PANTHER" id="PTHR36766">
    <property type="entry name" value="PLANT BROAD-SPECTRUM MILDEW RESISTANCE PROTEIN RPW8"/>
    <property type="match status" value="1"/>
</dbReference>
<evidence type="ECO:0000259" key="7">
    <source>
        <dbReference type="Pfam" id="PF18052"/>
    </source>
</evidence>
<keyword evidence="1" id="KW-0433">Leucine-rich repeat</keyword>
<dbReference type="GO" id="GO:0051707">
    <property type="term" value="P:response to other organism"/>
    <property type="evidence" value="ECO:0007669"/>
    <property type="project" value="UniProtKB-ARBA"/>
</dbReference>
<dbReference type="RefSeq" id="XP_022756851.1">
    <property type="nucleotide sequence ID" value="XM_022901116.1"/>
</dbReference>
<keyword evidence="5" id="KW-0067">ATP-binding</keyword>
<dbReference type="Gene3D" id="3.40.50.300">
    <property type="entry name" value="P-loop containing nucleotide triphosphate hydrolases"/>
    <property type="match status" value="1"/>
</dbReference>
<dbReference type="OrthoDB" id="25838at2759"/>
<evidence type="ECO:0000259" key="9">
    <source>
        <dbReference type="Pfam" id="PF25019"/>
    </source>
</evidence>
<dbReference type="Pfam" id="PF25019">
    <property type="entry name" value="LRR_R13L1-DRL21"/>
    <property type="match status" value="1"/>
</dbReference>